<keyword evidence="2" id="KW-1185">Reference proteome</keyword>
<dbReference type="AlphaFoldDB" id="A0A6J3M2U1"/>
<dbReference type="Proteomes" id="UP000504637">
    <property type="component" value="Unplaced"/>
</dbReference>
<evidence type="ECO:0000313" key="3">
    <source>
        <dbReference type="RefSeq" id="XP_033458860.1"/>
    </source>
</evidence>
<reference evidence="3" key="3">
    <citation type="submission" date="2025-08" db="UniProtKB">
        <authorList>
            <consortium name="RefSeq"/>
        </authorList>
    </citation>
    <scope>IDENTIFICATION</scope>
    <source>
        <strain evidence="3">CBS 342.82</strain>
    </source>
</reference>
<feature type="compositionally biased region" description="Acidic residues" evidence="1">
    <location>
        <begin position="407"/>
        <end position="416"/>
    </location>
</feature>
<feature type="region of interest" description="Disordered" evidence="1">
    <location>
        <begin position="31"/>
        <end position="69"/>
    </location>
</feature>
<dbReference type="OrthoDB" id="5286775at2759"/>
<gene>
    <name evidence="3" type="ORF">K489DRAFT_381823</name>
</gene>
<feature type="compositionally biased region" description="Basic and acidic residues" evidence="1">
    <location>
        <begin position="396"/>
        <end position="406"/>
    </location>
</feature>
<feature type="region of interest" description="Disordered" evidence="1">
    <location>
        <begin position="394"/>
        <end position="418"/>
    </location>
</feature>
<evidence type="ECO:0000313" key="2">
    <source>
        <dbReference type="Proteomes" id="UP000504637"/>
    </source>
</evidence>
<reference evidence="3" key="1">
    <citation type="submission" date="2020-01" db="EMBL/GenBank/DDBJ databases">
        <authorList>
            <consortium name="DOE Joint Genome Institute"/>
            <person name="Haridas S."/>
            <person name="Albert R."/>
            <person name="Binder M."/>
            <person name="Bloem J."/>
            <person name="Labutti K."/>
            <person name="Salamov A."/>
            <person name="Andreopoulos B."/>
            <person name="Baker S.E."/>
            <person name="Barry K."/>
            <person name="Bills G."/>
            <person name="Bluhm B.H."/>
            <person name="Cannon C."/>
            <person name="Castanera R."/>
            <person name="Culley D.E."/>
            <person name="Daum C."/>
            <person name="Ezra D."/>
            <person name="Gonzalez J.B."/>
            <person name="Henrissat B."/>
            <person name="Kuo A."/>
            <person name="Liang C."/>
            <person name="Lipzen A."/>
            <person name="Lutzoni F."/>
            <person name="Magnuson J."/>
            <person name="Mondo S."/>
            <person name="Nolan M."/>
            <person name="Ohm R."/>
            <person name="Pangilinan J."/>
            <person name="Park H.-J."/>
            <person name="Ramirez L."/>
            <person name="Alfaro M."/>
            <person name="Sun H."/>
            <person name="Tritt A."/>
            <person name="Yoshinaga Y."/>
            <person name="Zwiers L.-H."/>
            <person name="Turgeon B.G."/>
            <person name="Goodwin S.B."/>
            <person name="Spatafora J.W."/>
            <person name="Crous P.W."/>
            <person name="Grigoriev I.V."/>
        </authorList>
    </citation>
    <scope>NUCLEOTIDE SEQUENCE</scope>
    <source>
        <strain evidence="3">CBS 342.82</strain>
    </source>
</reference>
<dbReference type="GeneID" id="54363022"/>
<organism evidence="3">
    <name type="scientific">Dissoconium aciculare CBS 342.82</name>
    <dbReference type="NCBI Taxonomy" id="1314786"/>
    <lineage>
        <taxon>Eukaryota</taxon>
        <taxon>Fungi</taxon>
        <taxon>Dikarya</taxon>
        <taxon>Ascomycota</taxon>
        <taxon>Pezizomycotina</taxon>
        <taxon>Dothideomycetes</taxon>
        <taxon>Dothideomycetidae</taxon>
        <taxon>Mycosphaerellales</taxon>
        <taxon>Dissoconiaceae</taxon>
        <taxon>Dissoconium</taxon>
    </lineage>
</organism>
<evidence type="ECO:0000256" key="1">
    <source>
        <dbReference type="SAM" id="MobiDB-lite"/>
    </source>
</evidence>
<dbReference type="RefSeq" id="XP_033458860.1">
    <property type="nucleotide sequence ID" value="XM_033605222.1"/>
</dbReference>
<accession>A0A6J3M2U1</accession>
<proteinExistence type="predicted"/>
<reference evidence="3" key="2">
    <citation type="submission" date="2020-04" db="EMBL/GenBank/DDBJ databases">
        <authorList>
            <consortium name="NCBI Genome Project"/>
        </authorList>
    </citation>
    <scope>NUCLEOTIDE SEQUENCE</scope>
    <source>
        <strain evidence="3">CBS 342.82</strain>
    </source>
</reference>
<name>A0A6J3M2U1_9PEZI</name>
<sequence>MAFLKRLSSNFNLLAYLSPSKPDQAHQADLLQKQEKVGHKRKRTSSATSLGASSRKRPARYADYSPVAHLQPPRLSKPLRRRIFTPLDHDVSYEEVVDTIEASDERLPGDKEDINVTPIKRERTDSPIPNEEEDHNDEVPFAEAAWSENLDDSAILDERSFHLTSGHHAVDDALISPQTHPRIIHGPEDLGQPHFSTSHLRSLGKDEDYITLLHRIVLRGYEPLLPAHMRFDFPFLPDELFAANNDPWTGADSGAAFLSSPSPPSSSAHFRATKEFDHLMDLSSRVRDRVEMAEHFTIPPTPEEAVHRHLSRYYNFLFDDAGLDAQTRIPVLAMVFGGVKDSAALLRAEATRKCAALAERWRGALAGIGGDDARIPTLYAIVASHTIIAIMSYSPRQDDDGSHNDENRDEDDEESEPQCAGMAILDLSDANNAVWDALALACVGCHARNVMVRMARLTGVGLLRLEEEEVNGERMGASEEEDLDA</sequence>
<protein>
    <submittedName>
        <fullName evidence="3">Uncharacterized protein</fullName>
    </submittedName>
</protein>